<name>A0ABQ1MEN8_9BURK</name>
<feature type="transmembrane region" description="Helical" evidence="2">
    <location>
        <begin position="233"/>
        <end position="254"/>
    </location>
</feature>
<reference evidence="4" key="1">
    <citation type="journal article" date="2019" name="Int. J. Syst. Evol. Microbiol.">
        <title>The Global Catalogue of Microorganisms (GCM) 10K type strain sequencing project: providing services to taxonomists for standard genome sequencing and annotation.</title>
        <authorList>
            <consortium name="The Broad Institute Genomics Platform"/>
            <consortium name="The Broad Institute Genome Sequencing Center for Infectious Disease"/>
            <person name="Wu L."/>
            <person name="Ma J."/>
        </authorList>
    </citation>
    <scope>NUCLEOTIDE SEQUENCE [LARGE SCALE GENOMIC DNA]</scope>
    <source>
        <strain evidence="4">CGMCC 1.15103</strain>
    </source>
</reference>
<feature type="transmembrane region" description="Helical" evidence="2">
    <location>
        <begin position="191"/>
        <end position="212"/>
    </location>
</feature>
<sequence length="372" mass="39441">MGTDHFANRFRLHAARDNALPDGASPGALLAQLRDECEAMARYALHHGLPVAPETIALLSALIDGTAPDNPPPGAAGDAPRHTNTAGDAPRHANTAGDAPRYAGTSQHSLASIHRKLAALIAPATPQAVTLLDAQHRLGRPFAWLGPVPLIRLLTVAAIAFLIAVVATGLSPDVSADNVERGFLDSHGTQLLWNALFLLFCAGLGASFATLFQAHRYIAASTYDPKYDASYGARLILGLIAGLILVEMLPSHLFDQGSMHSFGKPALAMLGGFSATAVHRLLQRLVDTLDTLVRGDRSSDADAAQQTRRAQAASERTQWQSEIAASLLDLQQSLDHPDAGDTARRRLADLTRAMLAGEPVRLSATSIPNDPE</sequence>
<accession>A0ABQ1MEN8</accession>
<gene>
    <name evidence="3" type="ORF">GCM10011400_27690</name>
</gene>
<keyword evidence="2" id="KW-0472">Membrane</keyword>
<evidence type="ECO:0000313" key="4">
    <source>
        <dbReference type="Proteomes" id="UP000602004"/>
    </source>
</evidence>
<dbReference type="RefSeq" id="WP_115777892.1">
    <property type="nucleotide sequence ID" value="NZ_BMHL01000004.1"/>
</dbReference>
<feature type="transmembrane region" description="Helical" evidence="2">
    <location>
        <begin position="150"/>
        <end position="171"/>
    </location>
</feature>
<keyword evidence="2" id="KW-1133">Transmembrane helix</keyword>
<evidence type="ECO:0000256" key="1">
    <source>
        <dbReference type="SAM" id="MobiDB-lite"/>
    </source>
</evidence>
<evidence type="ECO:0000256" key="2">
    <source>
        <dbReference type="SAM" id="Phobius"/>
    </source>
</evidence>
<feature type="region of interest" description="Disordered" evidence="1">
    <location>
        <begin position="67"/>
        <end position="104"/>
    </location>
</feature>
<evidence type="ECO:0000313" key="3">
    <source>
        <dbReference type="EMBL" id="GGC39437.1"/>
    </source>
</evidence>
<dbReference type="Proteomes" id="UP000602004">
    <property type="component" value="Unassembled WGS sequence"/>
</dbReference>
<comment type="caution">
    <text evidence="3">The sequence shown here is derived from an EMBL/GenBank/DDBJ whole genome shotgun (WGS) entry which is preliminary data.</text>
</comment>
<keyword evidence="4" id="KW-1185">Reference proteome</keyword>
<protein>
    <submittedName>
        <fullName evidence="3">Uncharacterized protein</fullName>
    </submittedName>
</protein>
<organism evidence="3 4">
    <name type="scientific">Paraburkholderia caffeinilytica</name>
    <dbReference type="NCBI Taxonomy" id="1761016"/>
    <lineage>
        <taxon>Bacteria</taxon>
        <taxon>Pseudomonadati</taxon>
        <taxon>Pseudomonadota</taxon>
        <taxon>Betaproteobacteria</taxon>
        <taxon>Burkholderiales</taxon>
        <taxon>Burkholderiaceae</taxon>
        <taxon>Paraburkholderia</taxon>
    </lineage>
</organism>
<dbReference type="EMBL" id="BMHL01000004">
    <property type="protein sequence ID" value="GGC39437.1"/>
    <property type="molecule type" value="Genomic_DNA"/>
</dbReference>
<keyword evidence="2" id="KW-0812">Transmembrane</keyword>
<proteinExistence type="predicted"/>